<keyword evidence="1" id="KW-0238">DNA-binding</keyword>
<gene>
    <name evidence="4" type="primary">AlNc14C280G10105</name>
    <name evidence="4" type="ORF">ALNC14_113370</name>
</gene>
<reference evidence="4" key="2">
    <citation type="submission" date="2011-02" db="EMBL/GenBank/DDBJ databases">
        <authorList>
            <person name="MacLean D."/>
        </authorList>
    </citation>
    <scope>NUCLEOTIDE SEQUENCE</scope>
</reference>
<evidence type="ECO:0000259" key="3">
    <source>
        <dbReference type="PROSITE" id="PS51253"/>
    </source>
</evidence>
<evidence type="ECO:0000256" key="2">
    <source>
        <dbReference type="SAM" id="MobiDB-lite"/>
    </source>
</evidence>
<dbReference type="HOGENOM" id="CLU_018294_7_0_1"/>
<protein>
    <submittedName>
        <fullName evidence="4">AlNc14C280G10105 protein</fullName>
    </submittedName>
</protein>
<name>F0WUV7_9STRA</name>
<evidence type="ECO:0000256" key="1">
    <source>
        <dbReference type="ARBA" id="ARBA00023125"/>
    </source>
</evidence>
<feature type="domain" description="HTH CENPB-type" evidence="3">
    <location>
        <begin position="68"/>
        <end position="129"/>
    </location>
</feature>
<dbReference type="EMBL" id="FR824325">
    <property type="protein sequence ID" value="CCA25193.1"/>
    <property type="molecule type" value="Genomic_DNA"/>
</dbReference>
<feature type="region of interest" description="Disordered" evidence="2">
    <location>
        <begin position="173"/>
        <end position="194"/>
    </location>
</feature>
<dbReference type="GO" id="GO:0003677">
    <property type="term" value="F:DNA binding"/>
    <property type="evidence" value="ECO:0007669"/>
    <property type="project" value="UniProtKB-KW"/>
</dbReference>
<evidence type="ECO:0000313" key="4">
    <source>
        <dbReference type="EMBL" id="CCA25193.1"/>
    </source>
</evidence>
<dbReference type="InterPro" id="IPR006600">
    <property type="entry name" value="HTH_CenpB_DNA-bd_dom"/>
</dbReference>
<accession>F0WUV7</accession>
<sequence>MPTKAQRARMTHAGKLKLRAYHNAHPDFPQEVLSVWVKAMFRLSVVPSRMTLSRVLNNHVSTFDPNSARKTNHRVTSPELEERLLLWIRQCEQYKLAIVTDESAKLNALVFSPGWLSKFQIHHRLTSKRVHGEAASVSPAAVEKGRAALQELTRGYEGHNVINTDETAFLSSARRRRRTSGLSGWQGESSRKKG</sequence>
<dbReference type="PROSITE" id="PS51253">
    <property type="entry name" value="HTH_CENPB"/>
    <property type="match status" value="1"/>
</dbReference>
<proteinExistence type="predicted"/>
<dbReference type="Gene3D" id="1.10.10.60">
    <property type="entry name" value="Homeodomain-like"/>
    <property type="match status" value="1"/>
</dbReference>
<dbReference type="AlphaFoldDB" id="F0WUV7"/>
<reference evidence="4" key="1">
    <citation type="journal article" date="2011" name="PLoS Biol.">
        <title>Gene gain and loss during evolution of obligate parasitism in the white rust pathogen of Arabidopsis thaliana.</title>
        <authorList>
            <person name="Kemen E."/>
            <person name="Gardiner A."/>
            <person name="Schultz-Larsen T."/>
            <person name="Kemen A.C."/>
            <person name="Balmuth A.L."/>
            <person name="Robert-Seilaniantz A."/>
            <person name="Bailey K."/>
            <person name="Holub E."/>
            <person name="Studholme D.J."/>
            <person name="Maclean D."/>
            <person name="Jones J.D."/>
        </authorList>
    </citation>
    <scope>NUCLEOTIDE SEQUENCE</scope>
</reference>
<organism evidence="4">
    <name type="scientific">Albugo laibachii Nc14</name>
    <dbReference type="NCBI Taxonomy" id="890382"/>
    <lineage>
        <taxon>Eukaryota</taxon>
        <taxon>Sar</taxon>
        <taxon>Stramenopiles</taxon>
        <taxon>Oomycota</taxon>
        <taxon>Peronosporomycetes</taxon>
        <taxon>Albuginales</taxon>
        <taxon>Albuginaceae</taxon>
        <taxon>Albugo</taxon>
    </lineage>
</organism>